<organism evidence="1 2">
    <name type="scientific">Streptomyces pakalii</name>
    <dbReference type="NCBI Taxonomy" id="3036494"/>
    <lineage>
        <taxon>Bacteria</taxon>
        <taxon>Bacillati</taxon>
        <taxon>Actinomycetota</taxon>
        <taxon>Actinomycetes</taxon>
        <taxon>Kitasatosporales</taxon>
        <taxon>Streptomycetaceae</taxon>
        <taxon>Streptomyces</taxon>
    </lineage>
</organism>
<accession>A0ABT7DC18</accession>
<protein>
    <submittedName>
        <fullName evidence="1">Uncharacterized protein</fullName>
    </submittedName>
</protein>
<dbReference type="Proteomes" id="UP001237194">
    <property type="component" value="Unassembled WGS sequence"/>
</dbReference>
<dbReference type="RefSeq" id="WP_283897801.1">
    <property type="nucleotide sequence ID" value="NZ_JARWAF010000011.1"/>
</dbReference>
<comment type="caution">
    <text evidence="1">The sequence shown here is derived from an EMBL/GenBank/DDBJ whole genome shotgun (WGS) entry which is preliminary data.</text>
</comment>
<gene>
    <name evidence="1" type="ORF">P5W92_23565</name>
</gene>
<dbReference type="EMBL" id="JARWAF010000011">
    <property type="protein sequence ID" value="MDJ1643364.1"/>
    <property type="molecule type" value="Genomic_DNA"/>
</dbReference>
<sequence length="225" mass="24665">MNPQSWLDAFIGRNQVDLAHMRGYLEDSLATAAVAERKKRPRPRRVEGAVISMDVRDRVLLAADNPVFESGKFVLRPGPNRSVGLEERSSGTLLRMRKVKESPVAAWGGETVVQVPYQARLDEFDEPEAPTGLLLGEGYVPSLVWWMDKSDLLGGFVVVVLDDEKNLNRSPLVTCAKAEVPALASIARGTVKQSVRHVEDDFGNLVAPRRPWREAGGAEGAQPGV</sequence>
<name>A0ABT7DC18_9ACTN</name>
<keyword evidence="2" id="KW-1185">Reference proteome</keyword>
<proteinExistence type="predicted"/>
<evidence type="ECO:0000313" key="1">
    <source>
        <dbReference type="EMBL" id="MDJ1643364.1"/>
    </source>
</evidence>
<reference evidence="1 2" key="1">
    <citation type="submission" date="2023-04" db="EMBL/GenBank/DDBJ databases">
        <title>A novel species of the genus Streptomyces: Streptomyces pakalii sp. nov. isolated from a Mexican soil jungle.</title>
        <authorList>
            <person name="Chavez-Hernandez M.A."/>
            <person name="Ortiz-Alvarez J."/>
            <person name="Villa-Tanaca L."/>
            <person name="Hernandez-Rodriguez C."/>
        </authorList>
    </citation>
    <scope>NUCLEOTIDE SEQUENCE [LARGE SCALE GENOMIC DNA]</scope>
    <source>
        <strain evidence="1 2">ENCB-J15</strain>
    </source>
</reference>
<evidence type="ECO:0000313" key="2">
    <source>
        <dbReference type="Proteomes" id="UP001237194"/>
    </source>
</evidence>